<comment type="caution">
    <text evidence="1">The sequence shown here is derived from an EMBL/GenBank/DDBJ whole genome shotgun (WGS) entry which is preliminary data.</text>
</comment>
<dbReference type="Proteomes" id="UP000801492">
    <property type="component" value="Unassembled WGS sequence"/>
</dbReference>
<dbReference type="EMBL" id="VTPC01089974">
    <property type="protein sequence ID" value="KAF2885248.1"/>
    <property type="molecule type" value="Genomic_DNA"/>
</dbReference>
<reference evidence="1" key="1">
    <citation type="submission" date="2019-08" db="EMBL/GenBank/DDBJ databases">
        <title>The genome of the North American firefly Photinus pyralis.</title>
        <authorList>
            <consortium name="Photinus pyralis genome working group"/>
            <person name="Fallon T.R."/>
            <person name="Sander Lower S.E."/>
            <person name="Weng J.-K."/>
        </authorList>
    </citation>
    <scope>NUCLEOTIDE SEQUENCE</scope>
    <source>
        <strain evidence="1">TRF0915ILg1</strain>
        <tissue evidence="1">Whole body</tissue>
    </source>
</reference>
<accession>A0A8K0CDF9</accession>
<sequence>MRHQPIVLGIMSKSIVIFLPRKSQSIPVNSEKAAAPNGTRDPIHPNSSFVIGNPNVPSSNFSVICAVHPNAIPAEKAVKLAGKERKIYVFIYLRQYFFEEEINTP</sequence>
<proteinExistence type="predicted"/>
<protein>
    <submittedName>
        <fullName evidence="1">Uncharacterized protein</fullName>
    </submittedName>
</protein>
<evidence type="ECO:0000313" key="2">
    <source>
        <dbReference type="Proteomes" id="UP000801492"/>
    </source>
</evidence>
<gene>
    <name evidence="1" type="ORF">ILUMI_20914</name>
</gene>
<dbReference type="AlphaFoldDB" id="A0A8K0CDF9"/>
<evidence type="ECO:0000313" key="1">
    <source>
        <dbReference type="EMBL" id="KAF2885248.1"/>
    </source>
</evidence>
<keyword evidence="2" id="KW-1185">Reference proteome</keyword>
<name>A0A8K0CDF9_IGNLU</name>
<organism evidence="1 2">
    <name type="scientific">Ignelater luminosus</name>
    <name type="common">Cucubano</name>
    <name type="synonym">Pyrophorus luminosus</name>
    <dbReference type="NCBI Taxonomy" id="2038154"/>
    <lineage>
        <taxon>Eukaryota</taxon>
        <taxon>Metazoa</taxon>
        <taxon>Ecdysozoa</taxon>
        <taxon>Arthropoda</taxon>
        <taxon>Hexapoda</taxon>
        <taxon>Insecta</taxon>
        <taxon>Pterygota</taxon>
        <taxon>Neoptera</taxon>
        <taxon>Endopterygota</taxon>
        <taxon>Coleoptera</taxon>
        <taxon>Polyphaga</taxon>
        <taxon>Elateriformia</taxon>
        <taxon>Elateroidea</taxon>
        <taxon>Elateridae</taxon>
        <taxon>Agrypninae</taxon>
        <taxon>Pyrophorini</taxon>
        <taxon>Ignelater</taxon>
    </lineage>
</organism>